<dbReference type="EMBL" id="CP053661">
    <property type="protein sequence ID" value="QKD82801.1"/>
    <property type="molecule type" value="Genomic_DNA"/>
</dbReference>
<name>A0A6M8BGQ3_9CYAN</name>
<dbReference type="AlphaFoldDB" id="A0A6M8BGQ3"/>
<dbReference type="GO" id="GO:0016874">
    <property type="term" value="F:ligase activity"/>
    <property type="evidence" value="ECO:0007669"/>
    <property type="project" value="UniProtKB-KW"/>
</dbReference>
<keyword evidence="2" id="KW-0436">Ligase</keyword>
<dbReference type="KEGG" id="theu:HPC62_11935"/>
<feature type="transmembrane region" description="Helical" evidence="1">
    <location>
        <begin position="6"/>
        <end position="25"/>
    </location>
</feature>
<evidence type="ECO:0000313" key="2">
    <source>
        <dbReference type="EMBL" id="QKD82801.1"/>
    </source>
</evidence>
<keyword evidence="1" id="KW-1133">Transmembrane helix</keyword>
<organism evidence="2 3">
    <name type="scientific">Thermoleptolyngbya sichuanensis A183</name>
    <dbReference type="NCBI Taxonomy" id="2737172"/>
    <lineage>
        <taxon>Bacteria</taxon>
        <taxon>Bacillati</taxon>
        <taxon>Cyanobacteriota</taxon>
        <taxon>Cyanophyceae</taxon>
        <taxon>Oculatellales</taxon>
        <taxon>Oculatellaceae</taxon>
        <taxon>Thermoleptolyngbya</taxon>
        <taxon>Thermoleptolyngbya sichuanensis</taxon>
    </lineage>
</organism>
<keyword evidence="1" id="KW-0472">Membrane</keyword>
<keyword evidence="1" id="KW-0812">Transmembrane</keyword>
<evidence type="ECO:0000313" key="3">
    <source>
        <dbReference type="Proteomes" id="UP000505210"/>
    </source>
</evidence>
<proteinExistence type="predicted"/>
<dbReference type="RefSeq" id="WP_172355929.1">
    <property type="nucleotide sequence ID" value="NZ_CP053661.1"/>
</dbReference>
<reference evidence="2 3" key="1">
    <citation type="submission" date="2020-05" db="EMBL/GenBank/DDBJ databases">
        <title>Complete genome sequence of of a novel Thermoleptolyngbya strain isolated from hot springs of Ganzi, Sichuan China.</title>
        <authorList>
            <person name="Tang J."/>
            <person name="Daroch M."/>
            <person name="Li L."/>
            <person name="Waleron K."/>
            <person name="Waleron M."/>
            <person name="Waleron M."/>
        </authorList>
    </citation>
    <scope>NUCLEOTIDE SEQUENCE [LARGE SCALE GENOMIC DNA]</scope>
    <source>
        <strain evidence="2 3">PKUAC-SCTA183</strain>
    </source>
</reference>
<dbReference type="Proteomes" id="UP000505210">
    <property type="component" value="Chromosome"/>
</dbReference>
<dbReference type="SUPFAM" id="SSF144010">
    <property type="entry name" value="CofE-like"/>
    <property type="match status" value="1"/>
</dbReference>
<accession>A0A6M8BGQ3</accession>
<evidence type="ECO:0000256" key="1">
    <source>
        <dbReference type="SAM" id="Phobius"/>
    </source>
</evidence>
<protein>
    <submittedName>
        <fullName evidence="2">F420-0:Gamma-glutamyl ligase</fullName>
    </submittedName>
</protein>
<sequence>MTDVGIITTGLGIAAGLVGLGAIAWEAQFRRRPGNALLLTPGEWNLDVYEPDRYVLVGDVEFRNLTERLEIMVPHVEAEVTLLSKDSLDGITHRIWVTPKHADAPARADGYWFGYIVKVGKTTHAEVTLEIKGPDLSSLQAAWVRIHYITYGPQGRIPKVRHVMVPLKFPSSEDSHRWRPTAAADVLPIRTHLLTHLDDPVTVVKRYVMPHAQPGDVVTIGETPVAIMQDRFHHPSEIKPGWLAKRLCYYFLPTSSLATACGMQTLVNIVGPWRVAGAFLLGAIAKKFLKKPGLFYQLAGEQARLIDDVTGTLPPYDQFIVLGPENPQQVVDQIKRETGLAAAIVDVNDLKAVKVLAATAGLTDEFLTQALISNPAGNADEQTPVVLIRPVKS</sequence>
<gene>
    <name evidence="2" type="ORF">HPC62_11935</name>
</gene>
<keyword evidence="3" id="KW-1185">Reference proteome</keyword>